<feature type="compositionally biased region" description="Polar residues" evidence="1">
    <location>
        <begin position="398"/>
        <end position="420"/>
    </location>
</feature>
<evidence type="ECO:0000256" key="1">
    <source>
        <dbReference type="SAM" id="MobiDB-lite"/>
    </source>
</evidence>
<feature type="region of interest" description="Disordered" evidence="1">
    <location>
        <begin position="57"/>
        <end position="298"/>
    </location>
</feature>
<feature type="compositionally biased region" description="Low complexity" evidence="1">
    <location>
        <begin position="380"/>
        <end position="397"/>
    </location>
</feature>
<name>A0A3N4LGW2_9PEZI</name>
<dbReference type="OrthoDB" id="10664998at2759"/>
<organism evidence="2 3">
    <name type="scientific">Terfezia boudieri ATCC MYA-4762</name>
    <dbReference type="NCBI Taxonomy" id="1051890"/>
    <lineage>
        <taxon>Eukaryota</taxon>
        <taxon>Fungi</taxon>
        <taxon>Dikarya</taxon>
        <taxon>Ascomycota</taxon>
        <taxon>Pezizomycotina</taxon>
        <taxon>Pezizomycetes</taxon>
        <taxon>Pezizales</taxon>
        <taxon>Pezizaceae</taxon>
        <taxon>Terfezia</taxon>
    </lineage>
</organism>
<dbReference type="Proteomes" id="UP000267821">
    <property type="component" value="Unassembled WGS sequence"/>
</dbReference>
<keyword evidence="3" id="KW-1185">Reference proteome</keyword>
<feature type="compositionally biased region" description="Polar residues" evidence="1">
    <location>
        <begin position="105"/>
        <end position="114"/>
    </location>
</feature>
<feature type="compositionally biased region" description="Low complexity" evidence="1">
    <location>
        <begin position="198"/>
        <end position="221"/>
    </location>
</feature>
<gene>
    <name evidence="2" type="ORF">L211DRAFT_841403</name>
</gene>
<evidence type="ECO:0000313" key="2">
    <source>
        <dbReference type="EMBL" id="RPB20692.1"/>
    </source>
</evidence>
<sequence>MIPRFLLSRGGVPMLQLQRLLVASPPRTSVLGIWRARISGGDNAIGRLSISPVAVRYGSSDAKDSKKAKKPKKKDSERKAKKTEEKSKKEKEKKEGEEREGGTSAANVEGSTAPDTVGGYRRALAEAVGPAAAATGVSAPEVETPKEESAPVAAEPSEPALEEVVVARADVPPSPTVAGSTAGPAAETTPAPAPEPPAGTTVPGAEGLEAAAAEPTTPGETSTRSSTAAELGELLKSESKSAEPQESKAEQESTAGDDANSHKSPEVVKVAPEDELELCPRSQEAVEKAGEPKVQPYTGPIDFYKLIASTPLPYANPHHLGRPMVASPPKGASSPPPPAPSPPPPPPPHSSPPPPLPPSSLSSSSSPPPKITEIHTSHSAPTAFPTATTAPNPQPITFASTRLNTSMASSEKSPLSSKAA</sequence>
<proteinExistence type="predicted"/>
<protein>
    <submittedName>
        <fullName evidence="2">Uncharacterized protein</fullName>
    </submittedName>
</protein>
<reference evidence="2 3" key="1">
    <citation type="journal article" date="2018" name="Nat. Ecol. Evol.">
        <title>Pezizomycetes genomes reveal the molecular basis of ectomycorrhizal truffle lifestyle.</title>
        <authorList>
            <person name="Murat C."/>
            <person name="Payen T."/>
            <person name="Noel B."/>
            <person name="Kuo A."/>
            <person name="Morin E."/>
            <person name="Chen J."/>
            <person name="Kohler A."/>
            <person name="Krizsan K."/>
            <person name="Balestrini R."/>
            <person name="Da Silva C."/>
            <person name="Montanini B."/>
            <person name="Hainaut M."/>
            <person name="Levati E."/>
            <person name="Barry K.W."/>
            <person name="Belfiori B."/>
            <person name="Cichocki N."/>
            <person name="Clum A."/>
            <person name="Dockter R.B."/>
            <person name="Fauchery L."/>
            <person name="Guy J."/>
            <person name="Iotti M."/>
            <person name="Le Tacon F."/>
            <person name="Lindquist E.A."/>
            <person name="Lipzen A."/>
            <person name="Malagnac F."/>
            <person name="Mello A."/>
            <person name="Molinier V."/>
            <person name="Miyauchi S."/>
            <person name="Poulain J."/>
            <person name="Riccioni C."/>
            <person name="Rubini A."/>
            <person name="Sitrit Y."/>
            <person name="Splivallo R."/>
            <person name="Traeger S."/>
            <person name="Wang M."/>
            <person name="Zifcakova L."/>
            <person name="Wipf D."/>
            <person name="Zambonelli A."/>
            <person name="Paolocci F."/>
            <person name="Nowrousian M."/>
            <person name="Ottonello S."/>
            <person name="Baldrian P."/>
            <person name="Spatafora J.W."/>
            <person name="Henrissat B."/>
            <person name="Nagy L.G."/>
            <person name="Aury J.M."/>
            <person name="Wincker P."/>
            <person name="Grigoriev I.V."/>
            <person name="Bonfante P."/>
            <person name="Martin F.M."/>
        </authorList>
    </citation>
    <scope>NUCLEOTIDE SEQUENCE [LARGE SCALE GENOMIC DNA]</scope>
    <source>
        <strain evidence="2 3">ATCC MYA-4762</strain>
    </source>
</reference>
<feature type="compositionally biased region" description="Low complexity" evidence="1">
    <location>
        <begin position="181"/>
        <end position="190"/>
    </location>
</feature>
<feature type="compositionally biased region" description="Basic and acidic residues" evidence="1">
    <location>
        <begin position="233"/>
        <end position="251"/>
    </location>
</feature>
<dbReference type="InParanoid" id="A0A3N4LGW2"/>
<feature type="compositionally biased region" description="Basic and acidic residues" evidence="1">
    <location>
        <begin position="74"/>
        <end position="101"/>
    </location>
</feature>
<accession>A0A3N4LGW2</accession>
<dbReference type="EMBL" id="ML121568">
    <property type="protein sequence ID" value="RPB20692.1"/>
    <property type="molecule type" value="Genomic_DNA"/>
</dbReference>
<feature type="compositionally biased region" description="Low complexity" evidence="1">
    <location>
        <begin position="150"/>
        <end position="167"/>
    </location>
</feature>
<evidence type="ECO:0000313" key="3">
    <source>
        <dbReference type="Proteomes" id="UP000267821"/>
    </source>
</evidence>
<dbReference type="AlphaFoldDB" id="A0A3N4LGW2"/>
<feature type="compositionally biased region" description="Low complexity" evidence="1">
    <location>
        <begin position="125"/>
        <end position="141"/>
    </location>
</feature>
<feature type="region of interest" description="Disordered" evidence="1">
    <location>
        <begin position="312"/>
        <end position="420"/>
    </location>
</feature>
<feature type="compositionally biased region" description="Pro residues" evidence="1">
    <location>
        <begin position="334"/>
        <end position="358"/>
    </location>
</feature>